<dbReference type="EMBL" id="JAUKUD010000007">
    <property type="protein sequence ID" value="KAK0738502.1"/>
    <property type="molecule type" value="Genomic_DNA"/>
</dbReference>
<evidence type="ECO:0008006" key="4">
    <source>
        <dbReference type="Google" id="ProtNLM"/>
    </source>
</evidence>
<reference evidence="2" key="1">
    <citation type="submission" date="2023-06" db="EMBL/GenBank/DDBJ databases">
        <title>Genome-scale phylogeny and comparative genomics of the fungal order Sordariales.</title>
        <authorList>
            <consortium name="Lawrence Berkeley National Laboratory"/>
            <person name="Hensen N."/>
            <person name="Bonometti L."/>
            <person name="Westerberg I."/>
            <person name="Brannstrom I.O."/>
            <person name="Guillou S."/>
            <person name="Cros-Aarteil S."/>
            <person name="Calhoun S."/>
            <person name="Haridas S."/>
            <person name="Kuo A."/>
            <person name="Mondo S."/>
            <person name="Pangilinan J."/>
            <person name="Riley R."/>
            <person name="LaButti K."/>
            <person name="Andreopoulos B."/>
            <person name="Lipzen A."/>
            <person name="Chen C."/>
            <person name="Yanf M."/>
            <person name="Daum C."/>
            <person name="Ng V."/>
            <person name="Clum A."/>
            <person name="Steindorff A."/>
            <person name="Ohm R."/>
            <person name="Martin F."/>
            <person name="Silar P."/>
            <person name="Natvig D."/>
            <person name="Lalanne C."/>
            <person name="Gautier V."/>
            <person name="Ament-velasquez S.L."/>
            <person name="Kruys A."/>
            <person name="Hutchinson M.I."/>
            <person name="Powell A.J."/>
            <person name="Barry K."/>
            <person name="Miller A.N."/>
            <person name="Grigoriev I.V."/>
            <person name="Debuchy R."/>
            <person name="Gladieux P."/>
            <person name="Thoren M.H."/>
            <person name="Johannesson H."/>
        </authorList>
    </citation>
    <scope>NUCLEOTIDE SEQUENCE</scope>
    <source>
        <strain evidence="2">SMH3187-1</strain>
    </source>
</reference>
<sequence length="84" mass="9028">MGKYIMFLSLLGLFAFTETGEVSVCLVCLCALFGLGYTLTVGRCFSFPSFFSLGELCILDGCATASAMIVDDIASVWHRSAQLP</sequence>
<dbReference type="Proteomes" id="UP001172155">
    <property type="component" value="Unassembled WGS sequence"/>
</dbReference>
<protein>
    <recommendedName>
        <fullName evidence="4">Secreted protein</fullName>
    </recommendedName>
</protein>
<feature type="signal peptide" evidence="1">
    <location>
        <begin position="1"/>
        <end position="19"/>
    </location>
</feature>
<dbReference type="AlphaFoldDB" id="A0AA40EH70"/>
<keyword evidence="3" id="KW-1185">Reference proteome</keyword>
<accession>A0AA40EH70</accession>
<gene>
    <name evidence="2" type="ORF">B0T18DRAFT_422160</name>
</gene>
<comment type="caution">
    <text evidence="2">The sequence shown here is derived from an EMBL/GenBank/DDBJ whole genome shotgun (WGS) entry which is preliminary data.</text>
</comment>
<feature type="chain" id="PRO_5041243685" description="Secreted protein" evidence="1">
    <location>
        <begin position="20"/>
        <end position="84"/>
    </location>
</feature>
<name>A0AA40EH70_9PEZI</name>
<evidence type="ECO:0000313" key="3">
    <source>
        <dbReference type="Proteomes" id="UP001172155"/>
    </source>
</evidence>
<proteinExistence type="predicted"/>
<evidence type="ECO:0000313" key="2">
    <source>
        <dbReference type="EMBL" id="KAK0738502.1"/>
    </source>
</evidence>
<keyword evidence="1" id="KW-0732">Signal</keyword>
<organism evidence="2 3">
    <name type="scientific">Schizothecium vesticola</name>
    <dbReference type="NCBI Taxonomy" id="314040"/>
    <lineage>
        <taxon>Eukaryota</taxon>
        <taxon>Fungi</taxon>
        <taxon>Dikarya</taxon>
        <taxon>Ascomycota</taxon>
        <taxon>Pezizomycotina</taxon>
        <taxon>Sordariomycetes</taxon>
        <taxon>Sordariomycetidae</taxon>
        <taxon>Sordariales</taxon>
        <taxon>Schizotheciaceae</taxon>
        <taxon>Schizothecium</taxon>
    </lineage>
</organism>
<evidence type="ECO:0000256" key="1">
    <source>
        <dbReference type="SAM" id="SignalP"/>
    </source>
</evidence>